<evidence type="ECO:0000256" key="1">
    <source>
        <dbReference type="ARBA" id="ARBA00001974"/>
    </source>
</evidence>
<keyword evidence="4" id="KW-0285">Flavoprotein</keyword>
<dbReference type="GO" id="GO:0009086">
    <property type="term" value="P:methionine biosynthetic process"/>
    <property type="evidence" value="ECO:0007669"/>
    <property type="project" value="TreeGrafter"/>
</dbReference>
<evidence type="ECO:0000256" key="4">
    <source>
        <dbReference type="ARBA" id="ARBA00022630"/>
    </source>
</evidence>
<dbReference type="EMBL" id="CAESAJ010000035">
    <property type="protein sequence ID" value="CAB4334809.1"/>
    <property type="molecule type" value="Genomic_DNA"/>
</dbReference>
<dbReference type="CDD" id="cd00537">
    <property type="entry name" value="MTHFR"/>
    <property type="match status" value="1"/>
</dbReference>
<evidence type="ECO:0000256" key="2">
    <source>
        <dbReference type="ARBA" id="ARBA00004777"/>
    </source>
</evidence>
<dbReference type="Gene3D" id="3.20.20.220">
    <property type="match status" value="1"/>
</dbReference>
<evidence type="ECO:0000256" key="5">
    <source>
        <dbReference type="ARBA" id="ARBA00022827"/>
    </source>
</evidence>
<evidence type="ECO:0000256" key="6">
    <source>
        <dbReference type="ARBA" id="ARBA00023002"/>
    </source>
</evidence>
<comment type="pathway">
    <text evidence="2">One-carbon metabolism; tetrahydrofolate interconversion.</text>
</comment>
<dbReference type="GO" id="GO:0035999">
    <property type="term" value="P:tetrahydrofolate interconversion"/>
    <property type="evidence" value="ECO:0007669"/>
    <property type="project" value="UniProtKB-UniPathway"/>
</dbReference>
<dbReference type="GO" id="GO:0005829">
    <property type="term" value="C:cytosol"/>
    <property type="evidence" value="ECO:0007669"/>
    <property type="project" value="TreeGrafter"/>
</dbReference>
<dbReference type="Pfam" id="PF02219">
    <property type="entry name" value="MTHFR"/>
    <property type="match status" value="1"/>
</dbReference>
<dbReference type="SUPFAM" id="SSF51730">
    <property type="entry name" value="FAD-linked oxidoreductase"/>
    <property type="match status" value="1"/>
</dbReference>
<keyword evidence="5" id="KW-0274">FAD</keyword>
<dbReference type="InterPro" id="IPR029041">
    <property type="entry name" value="FAD-linked_oxidoreductase-like"/>
</dbReference>
<keyword evidence="6" id="KW-0560">Oxidoreductase</keyword>
<evidence type="ECO:0000256" key="3">
    <source>
        <dbReference type="ARBA" id="ARBA00006743"/>
    </source>
</evidence>
<name>A0A6J5Z2X3_9ZZZZ</name>
<proteinExistence type="inferred from homology"/>
<comment type="cofactor">
    <cofactor evidence="1">
        <name>FAD</name>
        <dbReference type="ChEBI" id="CHEBI:57692"/>
    </cofactor>
</comment>
<accession>A0A6J5Z2X3</accession>
<dbReference type="UniPathway" id="UPA00193"/>
<dbReference type="AlphaFoldDB" id="A0A6J5Z2X3"/>
<sequence length="335" mass="35802">MRWTLAKSHLPCAKLPSRHPANLAGDAKINEQLRIKHDGHAGLVVCASTLGGSLQIPTLSFEFFPPKDADGSVALSNTLETLAAYNPAFASITYGAGGSAQERTFAAATIVKDQLKVPTVGHLTLVGATQTELESVLKQYEALGLSGVLALRGDPVGGPAAEWTPTPGGFDYADQLVQLAKTSTNLDIGVAAFPDVHPGSNGNFMQDIKVLLRKEELGATFAITQFVFDSGRFEALSDALVARGSKLRLYPGIMPVTNYTMILRMLELSGGYMPKATRLRFARYQNDVESLKALGIDIAVQICEDVIALGADGLHFYTLNQSGPTKAVLDQISHF</sequence>
<comment type="similarity">
    <text evidence="3">Belongs to the methylenetetrahydrofolate reductase family.</text>
</comment>
<dbReference type="PANTHER" id="PTHR45754">
    <property type="entry name" value="METHYLENETETRAHYDROFOLATE REDUCTASE"/>
    <property type="match status" value="1"/>
</dbReference>
<dbReference type="InterPro" id="IPR003171">
    <property type="entry name" value="Mehydrof_redctse-like"/>
</dbReference>
<gene>
    <name evidence="7" type="ORF">UFOPK3770_00483</name>
</gene>
<reference evidence="7" key="1">
    <citation type="submission" date="2020-05" db="EMBL/GenBank/DDBJ databases">
        <authorList>
            <person name="Chiriac C."/>
            <person name="Salcher M."/>
            <person name="Ghai R."/>
            <person name="Kavagutti S V."/>
        </authorList>
    </citation>
    <scope>NUCLEOTIDE SEQUENCE</scope>
</reference>
<protein>
    <submittedName>
        <fullName evidence="7">Unannotated protein</fullName>
    </submittedName>
</protein>
<dbReference type="GO" id="GO:0071949">
    <property type="term" value="F:FAD binding"/>
    <property type="evidence" value="ECO:0007669"/>
    <property type="project" value="TreeGrafter"/>
</dbReference>
<dbReference type="PANTHER" id="PTHR45754:SF3">
    <property type="entry name" value="METHYLENETETRAHYDROFOLATE REDUCTASE (NADPH)"/>
    <property type="match status" value="1"/>
</dbReference>
<organism evidence="7">
    <name type="scientific">freshwater metagenome</name>
    <dbReference type="NCBI Taxonomy" id="449393"/>
    <lineage>
        <taxon>unclassified sequences</taxon>
        <taxon>metagenomes</taxon>
        <taxon>ecological metagenomes</taxon>
    </lineage>
</organism>
<dbReference type="GO" id="GO:0004489">
    <property type="term" value="F:methylenetetrahydrofolate reductase [NAD(P)H] activity"/>
    <property type="evidence" value="ECO:0007669"/>
    <property type="project" value="InterPro"/>
</dbReference>
<evidence type="ECO:0000313" key="7">
    <source>
        <dbReference type="EMBL" id="CAB4334809.1"/>
    </source>
</evidence>